<feature type="compositionally biased region" description="Acidic residues" evidence="1">
    <location>
        <begin position="197"/>
        <end position="210"/>
    </location>
</feature>
<reference evidence="2" key="1">
    <citation type="submission" date="2021-02" db="EMBL/GenBank/DDBJ databases">
        <title>Natronogracilivirga saccharolytica gen. nov. sp. nov. a new anaerobic, haloalkiliphilic carbohydrate-fermenting bacterium from soda lake and proposing of Cyclonatronumiaceae fam. nov. in the phylum Balneolaeota.</title>
        <authorList>
            <person name="Zhilina T.N."/>
            <person name="Sorokin D.Y."/>
            <person name="Zavarzina D.G."/>
            <person name="Toshchakov S.V."/>
            <person name="Kublanov I.V."/>
        </authorList>
    </citation>
    <scope>NUCLEOTIDE SEQUENCE</scope>
    <source>
        <strain evidence="2">Z-1702</strain>
    </source>
</reference>
<accession>A0A8J7UWK6</accession>
<evidence type="ECO:0000313" key="3">
    <source>
        <dbReference type="Proteomes" id="UP000673975"/>
    </source>
</evidence>
<organism evidence="2 3">
    <name type="scientific">Natronogracilivirga saccharolytica</name>
    <dbReference type="NCBI Taxonomy" id="2812953"/>
    <lineage>
        <taxon>Bacteria</taxon>
        <taxon>Pseudomonadati</taxon>
        <taxon>Balneolota</taxon>
        <taxon>Balneolia</taxon>
        <taxon>Balneolales</taxon>
        <taxon>Cyclonatronaceae</taxon>
        <taxon>Natronogracilivirga</taxon>
    </lineage>
</organism>
<dbReference type="GO" id="GO:0005886">
    <property type="term" value="C:plasma membrane"/>
    <property type="evidence" value="ECO:0007669"/>
    <property type="project" value="InterPro"/>
</dbReference>
<dbReference type="AlphaFoldDB" id="A0A8J7UWK6"/>
<dbReference type="RefSeq" id="WP_210511241.1">
    <property type="nucleotide sequence ID" value="NZ_JAFIDN010000004.1"/>
</dbReference>
<comment type="caution">
    <text evidence="2">The sequence shown here is derived from an EMBL/GenBank/DDBJ whole genome shotgun (WGS) entry which is preliminary data.</text>
</comment>
<evidence type="ECO:0000256" key="1">
    <source>
        <dbReference type="SAM" id="MobiDB-lite"/>
    </source>
</evidence>
<dbReference type="NCBIfam" id="TIGR04409">
    <property type="entry name" value="LptC_YrbK"/>
    <property type="match status" value="1"/>
</dbReference>
<sequence>MTTNYRHIVPVLLISVLAGWAAGCTDLSDYDRERMEDAISDSLLSVTESRTINMDLIEDGHRIVSVHSPYALTFTRDGETETELQDSVHVTVLDTLGGVKTTVVSKSARYLGRKSEFHFKDDVVVETDEGRRLFTDYLEWSQRDQTIHSPDFVIIVTRSDSITGYGLDGTDDLQDYRLSEVTGEFELESSPASASDSDADSDSESAYETD</sequence>
<dbReference type="InterPro" id="IPR026265">
    <property type="entry name" value="LptC"/>
</dbReference>
<proteinExistence type="predicted"/>
<dbReference type="Proteomes" id="UP000673975">
    <property type="component" value="Unassembled WGS sequence"/>
</dbReference>
<dbReference type="Pfam" id="PF06835">
    <property type="entry name" value="LptC"/>
    <property type="match status" value="1"/>
</dbReference>
<dbReference type="Gene3D" id="2.60.450.10">
    <property type="entry name" value="Lipopolysaccharide (LPS) transport protein A like domain"/>
    <property type="match status" value="1"/>
</dbReference>
<keyword evidence="3" id="KW-1185">Reference proteome</keyword>
<feature type="region of interest" description="Disordered" evidence="1">
    <location>
        <begin position="183"/>
        <end position="210"/>
    </location>
</feature>
<dbReference type="EMBL" id="JAFIDN010000004">
    <property type="protein sequence ID" value="MBP3192339.1"/>
    <property type="molecule type" value="Genomic_DNA"/>
</dbReference>
<dbReference type="InterPro" id="IPR010664">
    <property type="entry name" value="LipoPS_assembly_LptC-rel"/>
</dbReference>
<protein>
    <submittedName>
        <fullName evidence="2">LPS export ABC transporter periplasmic protein LptC</fullName>
    </submittedName>
</protein>
<dbReference type="PROSITE" id="PS51257">
    <property type="entry name" value="PROKAR_LIPOPROTEIN"/>
    <property type="match status" value="1"/>
</dbReference>
<gene>
    <name evidence="2" type="primary">lptC</name>
    <name evidence="2" type="ORF">NATSA_06670</name>
</gene>
<evidence type="ECO:0000313" key="2">
    <source>
        <dbReference type="EMBL" id="MBP3192339.1"/>
    </source>
</evidence>
<dbReference type="GO" id="GO:0015221">
    <property type="term" value="F:lipopolysaccharide transmembrane transporter activity"/>
    <property type="evidence" value="ECO:0007669"/>
    <property type="project" value="InterPro"/>
</dbReference>
<name>A0A8J7UWK6_9BACT</name>